<keyword evidence="2" id="KW-1133">Transmembrane helix</keyword>
<feature type="transmembrane region" description="Helical" evidence="2">
    <location>
        <begin position="57"/>
        <end position="79"/>
    </location>
</feature>
<dbReference type="OrthoDB" id="5242669at2"/>
<protein>
    <submittedName>
        <fullName evidence="3">Uncharacterized protein</fullName>
    </submittedName>
</protein>
<gene>
    <name evidence="3" type="ORF">ER308_12685</name>
</gene>
<reference evidence="3 4" key="1">
    <citation type="submission" date="2019-01" db="EMBL/GenBank/DDBJ databases">
        <title>Egibacter rhizosphaerae EGI 80759T.</title>
        <authorList>
            <person name="Chen D.-D."/>
            <person name="Tian Y."/>
            <person name="Jiao J.-Y."/>
            <person name="Zhang X.-T."/>
            <person name="Zhang Y.-G."/>
            <person name="Zhang Y."/>
            <person name="Xiao M."/>
            <person name="Shu W.-S."/>
            <person name="Li W.-J."/>
        </authorList>
    </citation>
    <scope>NUCLEOTIDE SEQUENCE [LARGE SCALE GENOMIC DNA]</scope>
    <source>
        <strain evidence="3 4">EGI 80759</strain>
    </source>
</reference>
<dbReference type="Proteomes" id="UP000291469">
    <property type="component" value="Chromosome"/>
</dbReference>
<evidence type="ECO:0000313" key="4">
    <source>
        <dbReference type="Proteomes" id="UP000291469"/>
    </source>
</evidence>
<feature type="compositionally biased region" description="Basic and acidic residues" evidence="1">
    <location>
        <begin position="157"/>
        <end position="168"/>
    </location>
</feature>
<feature type="region of interest" description="Disordered" evidence="1">
    <location>
        <begin position="157"/>
        <end position="177"/>
    </location>
</feature>
<accession>A0A411YGP1</accession>
<dbReference type="KEGG" id="erz:ER308_12685"/>
<evidence type="ECO:0000256" key="1">
    <source>
        <dbReference type="SAM" id="MobiDB-lite"/>
    </source>
</evidence>
<evidence type="ECO:0000256" key="2">
    <source>
        <dbReference type="SAM" id="Phobius"/>
    </source>
</evidence>
<proteinExistence type="predicted"/>
<feature type="transmembrane region" description="Helical" evidence="2">
    <location>
        <begin position="27"/>
        <end position="48"/>
    </location>
</feature>
<dbReference type="RefSeq" id="WP_131155333.1">
    <property type="nucleotide sequence ID" value="NZ_CP036402.1"/>
</dbReference>
<dbReference type="EMBL" id="CP036402">
    <property type="protein sequence ID" value="QBI20336.1"/>
    <property type="molecule type" value="Genomic_DNA"/>
</dbReference>
<keyword evidence="4" id="KW-1185">Reference proteome</keyword>
<keyword evidence="2" id="KW-0472">Membrane</keyword>
<organism evidence="3 4">
    <name type="scientific">Egibacter rhizosphaerae</name>
    <dbReference type="NCBI Taxonomy" id="1670831"/>
    <lineage>
        <taxon>Bacteria</taxon>
        <taxon>Bacillati</taxon>
        <taxon>Actinomycetota</taxon>
        <taxon>Nitriliruptoria</taxon>
        <taxon>Egibacterales</taxon>
        <taxon>Egibacteraceae</taxon>
        <taxon>Egibacter</taxon>
    </lineage>
</organism>
<evidence type="ECO:0000313" key="3">
    <source>
        <dbReference type="EMBL" id="QBI20336.1"/>
    </source>
</evidence>
<sequence length="177" mass="19226">MDWIAEFFGTLPELFSSLWEFADGTRGLLVTFGSAGAVVLLCVLAAVFRDRQGWQSAVFGAMAALVGAFWLFGVIPSAWTNFANDYEALLSGLYIPGELVTPQVTILGLVTIPELEVATDLYLVIRDSVAMVITFIGVGVLVFVALWVQKRYPRTLAPDERPRPETGGRTDVGAARP</sequence>
<name>A0A411YGP1_9ACTN</name>
<keyword evidence="2" id="KW-0812">Transmembrane</keyword>
<feature type="transmembrane region" description="Helical" evidence="2">
    <location>
        <begin position="129"/>
        <end position="148"/>
    </location>
</feature>
<dbReference type="AlphaFoldDB" id="A0A411YGP1"/>